<organism evidence="9 10">
    <name type="scientific">Aristolochia fimbriata</name>
    <name type="common">White veined hardy Dutchman's pipe vine</name>
    <dbReference type="NCBI Taxonomy" id="158543"/>
    <lineage>
        <taxon>Eukaryota</taxon>
        <taxon>Viridiplantae</taxon>
        <taxon>Streptophyta</taxon>
        <taxon>Embryophyta</taxon>
        <taxon>Tracheophyta</taxon>
        <taxon>Spermatophyta</taxon>
        <taxon>Magnoliopsida</taxon>
        <taxon>Magnoliidae</taxon>
        <taxon>Piperales</taxon>
        <taxon>Aristolochiaceae</taxon>
        <taxon>Aristolochia</taxon>
    </lineage>
</organism>
<evidence type="ECO:0000256" key="4">
    <source>
        <dbReference type="ARBA" id="ARBA00022692"/>
    </source>
</evidence>
<comment type="caution">
    <text evidence="9">The sequence shown here is derived from an EMBL/GenBank/DDBJ whole genome shotgun (WGS) entry which is preliminary data.</text>
</comment>
<evidence type="ECO:0000256" key="7">
    <source>
        <dbReference type="ARBA" id="ARBA00023136"/>
    </source>
</evidence>
<dbReference type="PANTHER" id="PTHR32044:SF77">
    <property type="entry name" value="GLUCOMANNAN 4-BETA-MANNOSYLTRANSFERASE 9"/>
    <property type="match status" value="1"/>
</dbReference>
<dbReference type="GO" id="GO:0000139">
    <property type="term" value="C:Golgi membrane"/>
    <property type="evidence" value="ECO:0007669"/>
    <property type="project" value="UniProtKB-SubCell"/>
</dbReference>
<gene>
    <name evidence="9" type="ORF">H6P81_018480</name>
</gene>
<dbReference type="EMBL" id="JAINDJ010000007">
    <property type="protein sequence ID" value="KAG9442626.1"/>
    <property type="molecule type" value="Genomic_DNA"/>
</dbReference>
<evidence type="ECO:0000313" key="10">
    <source>
        <dbReference type="Proteomes" id="UP000825729"/>
    </source>
</evidence>
<keyword evidence="4 8" id="KW-0812">Transmembrane</keyword>
<dbReference type="Proteomes" id="UP000825729">
    <property type="component" value="Unassembled WGS sequence"/>
</dbReference>
<evidence type="ECO:0000313" key="9">
    <source>
        <dbReference type="EMBL" id="KAG9442626.1"/>
    </source>
</evidence>
<sequence length="150" mass="16452">MFQALLFGGSDSLPAFLSRVYIPWLDIVVDHRAAILVLLVTLLLCVGIKEPGGYLGIQTGWAGYNVPSRLFPFGVNGMLAGSATVFFSYIGFDSVASTAEKRVSLLKKVYVIYNFIFVPKVIAHIVTFVFYCVVMPASVLVPEVDIPKWA</sequence>
<evidence type="ECO:0000256" key="6">
    <source>
        <dbReference type="ARBA" id="ARBA00023034"/>
    </source>
</evidence>
<name>A0AAV7E2R7_ARIFI</name>
<dbReference type="PANTHER" id="PTHR32044">
    <property type="entry name" value="GLUCOMANNAN 4-BETA-MANNOSYLTRANSFERASE 9"/>
    <property type="match status" value="1"/>
</dbReference>
<keyword evidence="3" id="KW-0808">Transferase</keyword>
<evidence type="ECO:0000256" key="8">
    <source>
        <dbReference type="SAM" id="Phobius"/>
    </source>
</evidence>
<keyword evidence="5 8" id="KW-1133">Transmembrane helix</keyword>
<evidence type="ECO:0000256" key="2">
    <source>
        <dbReference type="ARBA" id="ARBA00022676"/>
    </source>
</evidence>
<accession>A0AAV7E2R7</accession>
<keyword evidence="10" id="KW-1185">Reference proteome</keyword>
<keyword evidence="2" id="KW-0328">Glycosyltransferase</keyword>
<reference evidence="9 10" key="1">
    <citation type="submission" date="2021-07" db="EMBL/GenBank/DDBJ databases">
        <title>The Aristolochia fimbriata genome: insights into angiosperm evolution, floral development and chemical biosynthesis.</title>
        <authorList>
            <person name="Jiao Y."/>
        </authorList>
    </citation>
    <scope>NUCLEOTIDE SEQUENCE [LARGE SCALE GENOMIC DNA]</scope>
    <source>
        <strain evidence="9">IBCAS-2021</strain>
        <tissue evidence="9">Leaf</tissue>
    </source>
</reference>
<feature type="transmembrane region" description="Helical" evidence="8">
    <location>
        <begin position="70"/>
        <end position="92"/>
    </location>
</feature>
<dbReference type="AlphaFoldDB" id="A0AAV7E2R7"/>
<comment type="subcellular location">
    <subcellularLocation>
        <location evidence="1">Golgi apparatus membrane</location>
    </subcellularLocation>
</comment>
<evidence type="ECO:0000256" key="5">
    <source>
        <dbReference type="ARBA" id="ARBA00022989"/>
    </source>
</evidence>
<feature type="transmembrane region" description="Helical" evidence="8">
    <location>
        <begin position="33"/>
        <end position="49"/>
    </location>
</feature>
<keyword evidence="6" id="KW-0333">Golgi apparatus</keyword>
<keyword evidence="7 8" id="KW-0472">Membrane</keyword>
<proteinExistence type="predicted"/>
<protein>
    <submittedName>
        <fullName evidence="9">Uncharacterized protein</fullName>
    </submittedName>
</protein>
<evidence type="ECO:0000256" key="3">
    <source>
        <dbReference type="ARBA" id="ARBA00022679"/>
    </source>
</evidence>
<feature type="transmembrane region" description="Helical" evidence="8">
    <location>
        <begin position="112"/>
        <end position="134"/>
    </location>
</feature>
<dbReference type="GO" id="GO:0051753">
    <property type="term" value="F:mannan synthase activity"/>
    <property type="evidence" value="ECO:0007669"/>
    <property type="project" value="TreeGrafter"/>
</dbReference>
<evidence type="ECO:0000256" key="1">
    <source>
        <dbReference type="ARBA" id="ARBA00004394"/>
    </source>
</evidence>